<evidence type="ECO:0000313" key="12">
    <source>
        <dbReference type="Proteomes" id="UP001302812"/>
    </source>
</evidence>
<dbReference type="PANTHER" id="PTHR14003:SF19">
    <property type="entry name" value="YY2 TRANSCRIPTION FACTOR"/>
    <property type="match status" value="1"/>
</dbReference>
<keyword evidence="3 8" id="KW-0863">Zinc-finger</keyword>
<evidence type="ECO:0000313" key="11">
    <source>
        <dbReference type="EMBL" id="KAK4112456.1"/>
    </source>
</evidence>
<dbReference type="PROSITE" id="PS00028">
    <property type="entry name" value="ZINC_FINGER_C2H2_1"/>
    <property type="match status" value="2"/>
</dbReference>
<name>A0AAN6TDY2_9PEZI</name>
<keyword evidence="2" id="KW-0677">Repeat</keyword>
<sequence>MLSNPPPSSRLHPRTPRHQHRRQNSTPSAFEVVKIAPLPSFQQQRSHVAHRRGLSLDTRRQQLASTTATTTTRQDYTTVGTSTTNPGLATTQQHVLQEAQQQRTARPGPSQPTFTDDNEAFLLSPHVTAQSQRFMDASPSRGRMADLTAFSFDAYLGGIDITKNPPSFTNNTGLDPGGDFEFFGTDSALSTPTFITFPDSCPASPAQGWISESETASTQPRRASRRISGSIMEKVARFEALGGGVHTSSQRPCTPTNQMMNGCFPQTPVGTPHQQFIKTEPTPLQPTNRFSENYDESMEETIKPSRANKNSNRNSGVFQDLRQQAEGMVQTPPRAGTIPMPLMDQNHRSPEFMNMRNVSDEFVKIERAFNGACQAPIPQAFAQQRDPFSNKPDFHAPIDPESQHTLIHHGLPSPGSKTPSRRSSPHRRAESIASITSAASIADINIEETKTETGVTLDDIAAFIRGPDPSDGKWECLYENCHKRFGRKENIKSHVQTHLNDRQYQCPTCKKCFVRQHDLKRHAKIHTGIKPYPCDCGNRFARHDALTRHRQRGMCIGAFDGIVRKVVKRGRPKKVRPDMEGRLEKSERTRRKNRLDSVSSVSSQSGCSDSSAANSPGNNEFDGLMDEDQFADIDIMDVAMSSIPTTSAAATMNPSALVGVSSAPMPTISESMADVFGTALSPGANHVASPSAMSNYSHASHATTHLSSASRPATASDRTTQPLHGGGGGGGGDYRDGTADQPLRRADSPARSVASHYTHLPGTPPELSTSSSPPPTSGSGSGSGSAQFFDVDPNSSGISDASIGLGTTVAAHAAAAAAAAASSVGMGCGSSAMPAGGVGGLENDMLLQYADHDGLVQLDQSMLLGKFDEDFDGVSMFANGEDVFFGTT</sequence>
<dbReference type="RefSeq" id="XP_064670026.1">
    <property type="nucleotide sequence ID" value="XM_064817738.1"/>
</dbReference>
<evidence type="ECO:0000256" key="5">
    <source>
        <dbReference type="ARBA" id="ARBA00038089"/>
    </source>
</evidence>
<evidence type="ECO:0000256" key="7">
    <source>
        <dbReference type="ARBA" id="ARBA00044085"/>
    </source>
</evidence>
<feature type="compositionally biased region" description="Low complexity" evidence="9">
    <location>
        <begin position="697"/>
        <end position="710"/>
    </location>
</feature>
<comment type="similarity">
    <text evidence="5">Belongs to the pacC/RIM101 family.</text>
</comment>
<evidence type="ECO:0000256" key="4">
    <source>
        <dbReference type="ARBA" id="ARBA00022833"/>
    </source>
</evidence>
<evidence type="ECO:0000256" key="3">
    <source>
        <dbReference type="ARBA" id="ARBA00022771"/>
    </source>
</evidence>
<feature type="domain" description="C2H2-type" evidence="10">
    <location>
        <begin position="474"/>
        <end position="503"/>
    </location>
</feature>
<evidence type="ECO:0000256" key="1">
    <source>
        <dbReference type="ARBA" id="ARBA00022723"/>
    </source>
</evidence>
<dbReference type="SMART" id="SM00355">
    <property type="entry name" value="ZnF_C2H2"/>
    <property type="match status" value="2"/>
</dbReference>
<reference evidence="11" key="1">
    <citation type="journal article" date="2023" name="Mol. Phylogenet. Evol.">
        <title>Genome-scale phylogeny and comparative genomics of the fungal order Sordariales.</title>
        <authorList>
            <person name="Hensen N."/>
            <person name="Bonometti L."/>
            <person name="Westerberg I."/>
            <person name="Brannstrom I.O."/>
            <person name="Guillou S."/>
            <person name="Cros-Aarteil S."/>
            <person name="Calhoun S."/>
            <person name="Haridas S."/>
            <person name="Kuo A."/>
            <person name="Mondo S."/>
            <person name="Pangilinan J."/>
            <person name="Riley R."/>
            <person name="LaButti K."/>
            <person name="Andreopoulos B."/>
            <person name="Lipzen A."/>
            <person name="Chen C."/>
            <person name="Yan M."/>
            <person name="Daum C."/>
            <person name="Ng V."/>
            <person name="Clum A."/>
            <person name="Steindorff A."/>
            <person name="Ohm R.A."/>
            <person name="Martin F."/>
            <person name="Silar P."/>
            <person name="Natvig D.O."/>
            <person name="Lalanne C."/>
            <person name="Gautier V."/>
            <person name="Ament-Velasquez S.L."/>
            <person name="Kruys A."/>
            <person name="Hutchinson M.I."/>
            <person name="Powell A.J."/>
            <person name="Barry K."/>
            <person name="Miller A.N."/>
            <person name="Grigoriev I.V."/>
            <person name="Debuchy R."/>
            <person name="Gladieux P."/>
            <person name="Hiltunen Thoren M."/>
            <person name="Johannesson H."/>
        </authorList>
    </citation>
    <scope>NUCLEOTIDE SEQUENCE</scope>
    <source>
        <strain evidence="11">CBS 508.74</strain>
    </source>
</reference>
<feature type="compositionally biased region" description="Basic and acidic residues" evidence="9">
    <location>
        <begin position="392"/>
        <end position="402"/>
    </location>
</feature>
<dbReference type="Proteomes" id="UP001302812">
    <property type="component" value="Unassembled WGS sequence"/>
</dbReference>
<organism evidence="11 12">
    <name type="scientific">Canariomyces notabilis</name>
    <dbReference type="NCBI Taxonomy" id="2074819"/>
    <lineage>
        <taxon>Eukaryota</taxon>
        <taxon>Fungi</taxon>
        <taxon>Dikarya</taxon>
        <taxon>Ascomycota</taxon>
        <taxon>Pezizomycotina</taxon>
        <taxon>Sordariomycetes</taxon>
        <taxon>Sordariomycetidae</taxon>
        <taxon>Sordariales</taxon>
        <taxon>Chaetomiaceae</taxon>
        <taxon>Canariomyces</taxon>
    </lineage>
</organism>
<dbReference type="EMBL" id="MU853342">
    <property type="protein sequence ID" value="KAK4112456.1"/>
    <property type="molecule type" value="Genomic_DNA"/>
</dbReference>
<feature type="compositionally biased region" description="Low complexity" evidence="9">
    <location>
        <begin position="596"/>
        <end position="615"/>
    </location>
</feature>
<keyword evidence="12" id="KW-1185">Reference proteome</keyword>
<feature type="domain" description="C2H2-type" evidence="10">
    <location>
        <begin position="504"/>
        <end position="531"/>
    </location>
</feature>
<keyword evidence="4" id="KW-0862">Zinc</keyword>
<dbReference type="GO" id="GO:0000981">
    <property type="term" value="F:DNA-binding transcription factor activity, RNA polymerase II-specific"/>
    <property type="evidence" value="ECO:0007669"/>
    <property type="project" value="TreeGrafter"/>
</dbReference>
<dbReference type="FunFam" id="3.30.160.60:FF:000340">
    <property type="entry name" value="zinc finger protein 473 isoform X1"/>
    <property type="match status" value="1"/>
</dbReference>
<comment type="caution">
    <text evidence="11">The sequence shown here is derived from an EMBL/GenBank/DDBJ whole genome shotgun (WGS) entry which is preliminary data.</text>
</comment>
<dbReference type="FunFam" id="3.30.160.60:FF:000504">
    <property type="entry name" value="C2H2 transcription factor swi5"/>
    <property type="match status" value="1"/>
</dbReference>
<feature type="region of interest" description="Disordered" evidence="9">
    <location>
        <begin position="1"/>
        <end position="28"/>
    </location>
</feature>
<proteinExistence type="inferred from homology"/>
<feature type="region of interest" description="Disordered" evidence="9">
    <location>
        <begin position="570"/>
        <end position="624"/>
    </location>
</feature>
<feature type="compositionally biased region" description="Polar residues" evidence="9">
    <location>
        <begin position="210"/>
        <end position="221"/>
    </location>
</feature>
<accession>A0AAN6TDY2</accession>
<dbReference type="PROSITE" id="PS50157">
    <property type="entry name" value="ZINC_FINGER_C2H2_2"/>
    <property type="match status" value="2"/>
</dbReference>
<dbReference type="GeneID" id="89941863"/>
<dbReference type="InterPro" id="IPR036236">
    <property type="entry name" value="Znf_C2H2_sf"/>
</dbReference>
<feature type="compositionally biased region" description="Basic and acidic residues" evidence="9">
    <location>
        <begin position="733"/>
        <end position="748"/>
    </location>
</feature>
<feature type="region of interest" description="Disordered" evidence="9">
    <location>
        <begin position="41"/>
        <end position="88"/>
    </location>
</feature>
<dbReference type="SUPFAM" id="SSF57667">
    <property type="entry name" value="beta-beta-alpha zinc fingers"/>
    <property type="match status" value="2"/>
</dbReference>
<dbReference type="InterPro" id="IPR013087">
    <property type="entry name" value="Znf_C2H2_type"/>
</dbReference>
<feature type="compositionally biased region" description="Basic residues" evidence="9">
    <location>
        <begin position="11"/>
        <end position="23"/>
    </location>
</feature>
<feature type="compositionally biased region" description="Basic and acidic residues" evidence="9">
    <location>
        <begin position="575"/>
        <end position="587"/>
    </location>
</feature>
<dbReference type="AlphaFoldDB" id="A0AAN6TDY2"/>
<evidence type="ECO:0000256" key="9">
    <source>
        <dbReference type="SAM" id="MobiDB-lite"/>
    </source>
</evidence>
<dbReference type="Pfam" id="PF00096">
    <property type="entry name" value="zf-C2H2"/>
    <property type="match status" value="1"/>
</dbReference>
<dbReference type="GO" id="GO:0000978">
    <property type="term" value="F:RNA polymerase II cis-regulatory region sequence-specific DNA binding"/>
    <property type="evidence" value="ECO:0007669"/>
    <property type="project" value="TreeGrafter"/>
</dbReference>
<feature type="compositionally biased region" description="Low complexity" evidence="9">
    <location>
        <begin position="61"/>
        <end position="81"/>
    </location>
</feature>
<feature type="region of interest" description="Disordered" evidence="9">
    <location>
        <begin position="384"/>
        <end position="434"/>
    </location>
</feature>
<reference evidence="11" key="2">
    <citation type="submission" date="2023-05" db="EMBL/GenBank/DDBJ databases">
        <authorList>
            <consortium name="Lawrence Berkeley National Laboratory"/>
            <person name="Steindorff A."/>
            <person name="Hensen N."/>
            <person name="Bonometti L."/>
            <person name="Westerberg I."/>
            <person name="Brannstrom I.O."/>
            <person name="Guillou S."/>
            <person name="Cros-Aarteil S."/>
            <person name="Calhoun S."/>
            <person name="Haridas S."/>
            <person name="Kuo A."/>
            <person name="Mondo S."/>
            <person name="Pangilinan J."/>
            <person name="Riley R."/>
            <person name="Labutti K."/>
            <person name="Andreopoulos B."/>
            <person name="Lipzen A."/>
            <person name="Chen C."/>
            <person name="Yanf M."/>
            <person name="Daum C."/>
            <person name="Ng V."/>
            <person name="Clum A."/>
            <person name="Ohm R."/>
            <person name="Martin F."/>
            <person name="Silar P."/>
            <person name="Natvig D."/>
            <person name="Lalanne C."/>
            <person name="Gautier V."/>
            <person name="Ament-Velasquez S.L."/>
            <person name="Kruys A."/>
            <person name="Hutchinson M.I."/>
            <person name="Powell A.J."/>
            <person name="Barry K."/>
            <person name="Miller A.N."/>
            <person name="Grigoriev I.V."/>
            <person name="Debuchy R."/>
            <person name="Gladieux P."/>
            <person name="Thoren M.H."/>
            <person name="Johannesson H."/>
        </authorList>
    </citation>
    <scope>NUCLEOTIDE SEQUENCE</scope>
    <source>
        <strain evidence="11">CBS 508.74</strain>
    </source>
</reference>
<evidence type="ECO:0000259" key="10">
    <source>
        <dbReference type="PROSITE" id="PS50157"/>
    </source>
</evidence>
<dbReference type="Gene3D" id="3.30.160.60">
    <property type="entry name" value="Classic Zinc Finger"/>
    <property type="match status" value="3"/>
</dbReference>
<evidence type="ECO:0000256" key="6">
    <source>
        <dbReference type="ARBA" id="ARBA00039490"/>
    </source>
</evidence>
<dbReference type="GO" id="GO:0000785">
    <property type="term" value="C:chromatin"/>
    <property type="evidence" value="ECO:0007669"/>
    <property type="project" value="TreeGrafter"/>
</dbReference>
<dbReference type="GO" id="GO:0005634">
    <property type="term" value="C:nucleus"/>
    <property type="evidence" value="ECO:0007669"/>
    <property type="project" value="UniProtKB-ARBA"/>
</dbReference>
<evidence type="ECO:0000256" key="2">
    <source>
        <dbReference type="ARBA" id="ARBA00022737"/>
    </source>
</evidence>
<evidence type="ECO:0000256" key="8">
    <source>
        <dbReference type="PROSITE-ProRule" id="PRU00042"/>
    </source>
</evidence>
<dbReference type="GO" id="GO:0008270">
    <property type="term" value="F:zinc ion binding"/>
    <property type="evidence" value="ECO:0007669"/>
    <property type="project" value="UniProtKB-KW"/>
</dbReference>
<keyword evidence="1" id="KW-0479">Metal-binding</keyword>
<gene>
    <name evidence="11" type="ORF">N656DRAFT_798246</name>
</gene>
<protein>
    <recommendedName>
        <fullName evidence="7">C2H2 type master regulator of conidiophore development brlA</fullName>
    </recommendedName>
    <alternativeName>
        <fullName evidence="6">pH-response transcription factor pacC/RIM101</fullName>
    </alternativeName>
</protein>
<dbReference type="GO" id="GO:0005667">
    <property type="term" value="C:transcription regulator complex"/>
    <property type="evidence" value="ECO:0007669"/>
    <property type="project" value="TreeGrafter"/>
</dbReference>
<feature type="compositionally biased region" description="Polar residues" evidence="9">
    <location>
        <begin position="711"/>
        <end position="722"/>
    </location>
</feature>
<feature type="region of interest" description="Disordered" evidence="9">
    <location>
        <begin position="205"/>
        <end position="226"/>
    </location>
</feature>
<dbReference type="PANTHER" id="PTHR14003">
    <property type="entry name" value="TRANSCRIPTIONAL REPRESSOR PROTEIN YY"/>
    <property type="match status" value="1"/>
</dbReference>
<feature type="region of interest" description="Disordered" evidence="9">
    <location>
        <begin position="688"/>
        <end position="793"/>
    </location>
</feature>